<evidence type="ECO:0000256" key="2">
    <source>
        <dbReference type="ARBA" id="ARBA00022729"/>
    </source>
</evidence>
<accession>A0ABT8KYX3</accession>
<feature type="domain" description="Imelysin-like" evidence="3">
    <location>
        <begin position="43"/>
        <end position="379"/>
    </location>
</feature>
<dbReference type="Pfam" id="PF09375">
    <property type="entry name" value="Peptidase_M75"/>
    <property type="match status" value="1"/>
</dbReference>
<keyword evidence="2" id="KW-0732">Signal</keyword>
<comment type="subcellular location">
    <subcellularLocation>
        <location evidence="1">Cell envelope</location>
    </subcellularLocation>
</comment>
<dbReference type="Gene3D" id="1.20.1420.20">
    <property type="entry name" value="M75 peptidase, HXXE motif"/>
    <property type="match status" value="1"/>
</dbReference>
<evidence type="ECO:0000313" key="4">
    <source>
        <dbReference type="EMBL" id="MDN5205334.1"/>
    </source>
</evidence>
<dbReference type="Proteomes" id="UP001172082">
    <property type="component" value="Unassembled WGS sequence"/>
</dbReference>
<dbReference type="InterPro" id="IPR018976">
    <property type="entry name" value="Imelysin-like"/>
</dbReference>
<protein>
    <submittedName>
        <fullName evidence="4">Imelysin family protein</fullName>
    </submittedName>
</protein>
<sequence>MKKLLTLLSICLFICASCDKDDEGAAASVTKQAVIDNYADIVLANYQDAHTTATQLSDKINDFVSDPTAASLQAAKDAWLAARNPYGQSEAFRFYGGPIDDNDGPEGQLNAWPLDESYIDNVEGNVNDGANNVGTNIINSPTQFPTIDKALIASLNEDGGETNVSSGYHAIEFLLWGQDISTGPGGGERPLSDFVVTGDDTTPEARRGQYLKAAVALILDDLQSLIDEWKEGGSYRTFFTSQAELDNSLEKILAGIGKLSKGELAGERMFVAWDVKSKEHEHSCFSDNTHNDILYNAQGIQNVYLGKYVKVDGTTIDGPGIDDLVKAQNTTLNQELTDLLSSSLTKINAMQPPFDQEILAEPGRTRVKDAFDNLRDQGDKIAEVSALFGFTLDPSDI</sequence>
<dbReference type="CDD" id="cd14657">
    <property type="entry name" value="Imelysin_IrpA-like"/>
    <property type="match status" value="1"/>
</dbReference>
<evidence type="ECO:0000256" key="1">
    <source>
        <dbReference type="ARBA" id="ARBA00004196"/>
    </source>
</evidence>
<organism evidence="4 5">
    <name type="scientific">Splendidivirga corallicola</name>
    <dbReference type="NCBI Taxonomy" id="3051826"/>
    <lineage>
        <taxon>Bacteria</taxon>
        <taxon>Pseudomonadati</taxon>
        <taxon>Bacteroidota</taxon>
        <taxon>Cytophagia</taxon>
        <taxon>Cytophagales</taxon>
        <taxon>Splendidivirgaceae</taxon>
        <taxon>Splendidivirga</taxon>
    </lineage>
</organism>
<proteinExistence type="predicted"/>
<name>A0ABT8KYX3_9BACT</name>
<evidence type="ECO:0000259" key="3">
    <source>
        <dbReference type="Pfam" id="PF09375"/>
    </source>
</evidence>
<evidence type="ECO:0000313" key="5">
    <source>
        <dbReference type="Proteomes" id="UP001172082"/>
    </source>
</evidence>
<comment type="caution">
    <text evidence="4">The sequence shown here is derived from an EMBL/GenBank/DDBJ whole genome shotgun (WGS) entry which is preliminary data.</text>
</comment>
<dbReference type="InterPro" id="IPR038352">
    <property type="entry name" value="Imelysin_sf"/>
</dbReference>
<gene>
    <name evidence="4" type="ORF">QQ008_28375</name>
</gene>
<reference evidence="4" key="1">
    <citation type="submission" date="2023-06" db="EMBL/GenBank/DDBJ databases">
        <title>Genomic of Parafulvivirga corallium.</title>
        <authorList>
            <person name="Wang G."/>
        </authorList>
    </citation>
    <scope>NUCLEOTIDE SEQUENCE</scope>
    <source>
        <strain evidence="4">BMA10</strain>
    </source>
</reference>
<keyword evidence="5" id="KW-1185">Reference proteome</keyword>
<dbReference type="RefSeq" id="WP_346755355.1">
    <property type="nucleotide sequence ID" value="NZ_JAUJEA010000017.1"/>
</dbReference>
<dbReference type="EMBL" id="JAUJEA010000017">
    <property type="protein sequence ID" value="MDN5205334.1"/>
    <property type="molecule type" value="Genomic_DNA"/>
</dbReference>